<feature type="signal peptide" evidence="4">
    <location>
        <begin position="1"/>
        <end position="18"/>
    </location>
</feature>
<proteinExistence type="predicted"/>
<dbReference type="GO" id="GO:0016020">
    <property type="term" value="C:membrane"/>
    <property type="evidence" value="ECO:0007669"/>
    <property type="project" value="InterPro"/>
</dbReference>
<gene>
    <name evidence="6" type="ORF">FCN74_00955</name>
</gene>
<keyword evidence="7" id="KW-1185">Reference proteome</keyword>
<keyword evidence="2" id="KW-0677">Repeat</keyword>
<feature type="domain" description="LTD" evidence="5">
    <location>
        <begin position="366"/>
        <end position="507"/>
    </location>
</feature>
<keyword evidence="1 4" id="KW-0732">Signal</keyword>
<dbReference type="SMART" id="SM00237">
    <property type="entry name" value="Calx_beta"/>
    <property type="match status" value="1"/>
</dbReference>
<comment type="caution">
    <text evidence="6">The sequence shown here is derived from an EMBL/GenBank/DDBJ whole genome shotgun (WGS) entry which is preliminary data.</text>
</comment>
<dbReference type="PANTHER" id="PTHR46928">
    <property type="entry name" value="MESENCHYME-SPECIFIC CELL SURFACE GLYCOPROTEIN"/>
    <property type="match status" value="1"/>
</dbReference>
<dbReference type="InterPro" id="IPR001322">
    <property type="entry name" value="Lamin_tail_dom"/>
</dbReference>
<dbReference type="InterPro" id="IPR015943">
    <property type="entry name" value="WD40/YVTN_repeat-like_dom_sf"/>
</dbReference>
<name>A0A4U5TSM7_9FLAO</name>
<dbReference type="InterPro" id="IPR052956">
    <property type="entry name" value="Mesenchyme-surface_protein"/>
</dbReference>
<evidence type="ECO:0000256" key="4">
    <source>
        <dbReference type="SAM" id="SignalP"/>
    </source>
</evidence>
<dbReference type="Proteomes" id="UP000306552">
    <property type="component" value="Unassembled WGS sequence"/>
</dbReference>
<evidence type="ECO:0000259" key="5">
    <source>
        <dbReference type="PROSITE" id="PS51841"/>
    </source>
</evidence>
<dbReference type="NCBIfam" id="TIGR04183">
    <property type="entry name" value="Por_Secre_tail"/>
    <property type="match status" value="1"/>
</dbReference>
<dbReference type="InterPro" id="IPR026444">
    <property type="entry name" value="Secre_tail"/>
</dbReference>
<dbReference type="Pfam" id="PF18962">
    <property type="entry name" value="Por_Secre_tail"/>
    <property type="match status" value="1"/>
</dbReference>
<dbReference type="Pfam" id="PF22494">
    <property type="entry name" value="choice_anch_I"/>
    <property type="match status" value="1"/>
</dbReference>
<evidence type="ECO:0000313" key="6">
    <source>
        <dbReference type="EMBL" id="TKS57022.1"/>
    </source>
</evidence>
<dbReference type="NCBIfam" id="NF038117">
    <property type="entry name" value="choice_anch_I"/>
    <property type="match status" value="1"/>
</dbReference>
<feature type="domain" description="LTD" evidence="5">
    <location>
        <begin position="14"/>
        <end position="166"/>
    </location>
</feature>
<protein>
    <submittedName>
        <fullName evidence="6">T9SS type A sorting domain-containing protein</fullName>
    </submittedName>
</protein>
<sequence>MKHFTLLTLLLISSWASAQIISQYVETDSGTSPKGLEILNNTSAALDFSVDNLIIEKGTNGAAPSPDFTIDSGVLQPGEVLVVGTIDMQPAATSNGVLFYEKSFTFNGDDALVLKLGTTITDVFGNPNNDPGSAWEANGVSTRNSNIALLSSIASGELVGFTDPSTRFETINTTPSDIANGGLDGFGVAPITAIIDLQVTELFPGQAGNDLTEDWFEIKNVGSVAWVSGTDPDLYYDDESADPSDAVIIQGITDIQPGEKVVVVLTDNTADVTTFETIWGEVVDLTNIEVGFADGSGLGSGGDGATLWLGDPATTSPVEIENYPDTFGNDAKSYDVELAAFSTVGNANGAVETIATAGANNTVPNIASPGDAPALPADIKVSELFPGQSGSDLTEDWIEITNTGGTAWVSGVDPDLYYDDESADPADAVIIQGITDIQPGEKVVVVLTANAADVTTFENVWGAVLDLSNVEIGFADGAGLGGGGDTANLWLGDPNLSSPISSASYPDTGSNDGQTYDVELAAFSTVGNANGAVATIATGGNNNVPNIGSPGDAPQTTQVQLAFDETVVSVDENAGNVTINVSPSIAPSNSPSVDVAVMMGGSATEGNDFTFSTTTLTFPSGSTAAQTVSIPIIDNSTDDPSVFFALELSNPVDATLGNALLPVFILDDDNDVPVTDDTVLDMTYLTSYTVDASGTAEISKFDPNTQRLYVVNDTKIEIIDLSDPTTPSTISNIDVTPFGAGAQSVDVNDGLVAIAVSNNVATDPGSVVFTDIDGNNPVLVTVGALPDMLTFSPDGNSVLVANEGEPSDDYTIDPEGSVSVIDVAAGLAGITQANVTEINFNAFDSQQATLIANDVRIFGPGASVSQDLEPEFITVTEDNQTAYVACQENNAYAIIDLTTNTVTDIKSFGLKDHSLPENTLDTSDETDFIFDASWPIKGMYMPDGVTTYNLGGVNYLVTANEGDAREYDAFEEERDITDSDFNLDPSVFSNINLLELESTLDGINFTNASGDANNDGLFEELHVFGGRSFSIFNADTGALVFDSGNDFAHITAADPVYGAIFNASNSNNSFKNRSDNKGVEPENVIVQEIDGSYYAFIILERIGGVMAYDVTNPSAPTFLEYENNRDATPGGQESGDLGPDGIVYVAPENSGTGKALLVLSNEVSATLSIYELSNITLSTQDFNVNDLNFKVYPNPVDSILKTDQIGDYTIFNLNGKKVIEVTNTSEINVQNLSRGIYLIKNENGNALKFVKR</sequence>
<dbReference type="InterPro" id="IPR055188">
    <property type="entry name" value="Choice_anch_I"/>
</dbReference>
<accession>A0A4U5TSM7</accession>
<dbReference type="PROSITE" id="PS51841">
    <property type="entry name" value="LTD"/>
    <property type="match status" value="2"/>
</dbReference>
<dbReference type="PANTHER" id="PTHR46928:SF1">
    <property type="entry name" value="MESENCHYME-SPECIFIC CELL SURFACE GLYCOPROTEIN"/>
    <property type="match status" value="1"/>
</dbReference>
<dbReference type="Gene3D" id="2.130.10.10">
    <property type="entry name" value="YVTN repeat-like/Quinoprotein amine dehydrogenase"/>
    <property type="match status" value="1"/>
</dbReference>
<evidence type="ECO:0000313" key="7">
    <source>
        <dbReference type="Proteomes" id="UP000306552"/>
    </source>
</evidence>
<dbReference type="RefSeq" id="WP_138930726.1">
    <property type="nucleotide sequence ID" value="NZ_SWMU01000001.1"/>
</dbReference>
<dbReference type="AlphaFoldDB" id="A0A4U5TSM7"/>
<dbReference type="SUPFAM" id="SSF141072">
    <property type="entry name" value="CalX-like"/>
    <property type="match status" value="1"/>
</dbReference>
<organism evidence="6 7">
    <name type="scientific">Mesohalobacter halotolerans</name>
    <dbReference type="NCBI Taxonomy" id="1883405"/>
    <lineage>
        <taxon>Bacteria</taxon>
        <taxon>Pseudomonadati</taxon>
        <taxon>Bacteroidota</taxon>
        <taxon>Flavobacteriia</taxon>
        <taxon>Flavobacteriales</taxon>
        <taxon>Flavobacteriaceae</taxon>
        <taxon>Mesohalobacter</taxon>
    </lineage>
</organism>
<keyword evidence="3" id="KW-0106">Calcium</keyword>
<dbReference type="InterPro" id="IPR038081">
    <property type="entry name" value="CalX-like_sf"/>
</dbReference>
<dbReference type="Pfam" id="PF03160">
    <property type="entry name" value="Calx-beta"/>
    <property type="match status" value="1"/>
</dbReference>
<evidence type="ECO:0000256" key="1">
    <source>
        <dbReference type="ARBA" id="ARBA00022729"/>
    </source>
</evidence>
<dbReference type="OrthoDB" id="9803927at2"/>
<dbReference type="InterPro" id="IPR003644">
    <property type="entry name" value="Calx_beta"/>
</dbReference>
<dbReference type="SUPFAM" id="SSF63825">
    <property type="entry name" value="YWTD domain"/>
    <property type="match status" value="1"/>
</dbReference>
<dbReference type="Gene3D" id="2.60.40.2030">
    <property type="match status" value="1"/>
</dbReference>
<dbReference type="GO" id="GO:0007154">
    <property type="term" value="P:cell communication"/>
    <property type="evidence" value="ECO:0007669"/>
    <property type="project" value="InterPro"/>
</dbReference>
<evidence type="ECO:0000256" key="3">
    <source>
        <dbReference type="ARBA" id="ARBA00022837"/>
    </source>
</evidence>
<evidence type="ECO:0000256" key="2">
    <source>
        <dbReference type="ARBA" id="ARBA00022737"/>
    </source>
</evidence>
<feature type="chain" id="PRO_5020217840" evidence="4">
    <location>
        <begin position="19"/>
        <end position="1252"/>
    </location>
</feature>
<dbReference type="EMBL" id="SWMU01000001">
    <property type="protein sequence ID" value="TKS57022.1"/>
    <property type="molecule type" value="Genomic_DNA"/>
</dbReference>
<reference evidence="6 7" key="1">
    <citation type="submission" date="2019-04" db="EMBL/GenBank/DDBJ databases">
        <title>Psychroflexus halotolerans sp. nov., isolated from a marine solar saltern.</title>
        <authorList>
            <person name="Feng X."/>
        </authorList>
    </citation>
    <scope>NUCLEOTIDE SEQUENCE [LARGE SCALE GENOMIC DNA]</scope>
    <source>
        <strain evidence="6 7">WDS2C27</strain>
    </source>
</reference>